<dbReference type="GO" id="GO:0016287">
    <property type="term" value="F:glycerone-phosphate O-acyltransferase activity"/>
    <property type="evidence" value="ECO:0007669"/>
    <property type="project" value="TreeGrafter"/>
</dbReference>
<evidence type="ECO:0000313" key="4">
    <source>
        <dbReference type="Proteomes" id="UP000005938"/>
    </source>
</evidence>
<evidence type="ECO:0000259" key="2">
    <source>
        <dbReference type="SMART" id="SM00563"/>
    </source>
</evidence>
<dbReference type="OrthoDB" id="9806008at2"/>
<organism evidence="3 4">
    <name type="scientific">Imtechella halotolerans K1</name>
    <dbReference type="NCBI Taxonomy" id="946077"/>
    <lineage>
        <taxon>Bacteria</taxon>
        <taxon>Pseudomonadati</taxon>
        <taxon>Bacteroidota</taxon>
        <taxon>Flavobacteriia</taxon>
        <taxon>Flavobacteriales</taxon>
        <taxon>Flavobacteriaceae</taxon>
        <taxon>Imtechella</taxon>
    </lineage>
</organism>
<keyword evidence="3" id="KW-0012">Acyltransferase</keyword>
<dbReference type="eggNOG" id="COG0204">
    <property type="taxonomic scope" value="Bacteria"/>
</dbReference>
<evidence type="ECO:0000313" key="3">
    <source>
        <dbReference type="EMBL" id="EID74357.1"/>
    </source>
</evidence>
<feature type="transmembrane region" description="Helical" evidence="1">
    <location>
        <begin position="326"/>
        <end position="344"/>
    </location>
</feature>
<evidence type="ECO:0000256" key="1">
    <source>
        <dbReference type="SAM" id="Phobius"/>
    </source>
</evidence>
<reference evidence="3 4" key="1">
    <citation type="journal article" date="2012" name="J. Bacteriol.">
        <title>Genome Sequence of the Halotolerant Bacterium Imtechella halotolerans K1T.</title>
        <authorList>
            <person name="Kumar S."/>
            <person name="Vikram S."/>
            <person name="Subramanian S."/>
            <person name="Raghava G.P."/>
            <person name="Pinnaka A.K."/>
        </authorList>
    </citation>
    <scope>NUCLEOTIDE SEQUENCE [LARGE SCALE GENOMIC DNA]</scope>
    <source>
        <strain evidence="3 4">K1</strain>
    </source>
</reference>
<keyword evidence="3" id="KW-0808">Transferase</keyword>
<comment type="caution">
    <text evidence="3">The sequence shown here is derived from an EMBL/GenBank/DDBJ whole genome shotgun (WGS) entry which is preliminary data.</text>
</comment>
<keyword evidence="1" id="KW-0472">Membrane</keyword>
<feature type="domain" description="Phospholipid/glycerol acyltransferase" evidence="2">
    <location>
        <begin position="37"/>
        <end position="164"/>
    </location>
</feature>
<keyword evidence="1" id="KW-0812">Transmembrane</keyword>
<keyword evidence="1" id="KW-1133">Transmembrane helix</keyword>
<accession>I0WD91</accession>
<dbReference type="AlphaFoldDB" id="I0WD91"/>
<dbReference type="RefSeq" id="WP_008239686.1">
    <property type="nucleotide sequence ID" value="NZ_AJJU01000011.1"/>
</dbReference>
<dbReference type="EMBL" id="AJJU01000011">
    <property type="protein sequence ID" value="EID74357.1"/>
    <property type="molecule type" value="Genomic_DNA"/>
</dbReference>
<name>I0WD91_9FLAO</name>
<dbReference type="Pfam" id="PF01553">
    <property type="entry name" value="Acyltransferase"/>
    <property type="match status" value="1"/>
</dbReference>
<dbReference type="PANTHER" id="PTHR31605">
    <property type="entry name" value="GLYCEROL-3-PHOSPHATE O-ACYLTRANSFERASE 1"/>
    <property type="match status" value="1"/>
</dbReference>
<dbReference type="STRING" id="946077.W5A_08984"/>
<dbReference type="Proteomes" id="UP000005938">
    <property type="component" value="Unassembled WGS sequence"/>
</dbReference>
<dbReference type="SUPFAM" id="SSF69593">
    <property type="entry name" value="Glycerol-3-phosphate (1)-acyltransferase"/>
    <property type="match status" value="1"/>
</dbReference>
<dbReference type="InterPro" id="IPR052744">
    <property type="entry name" value="GPAT/DAPAT"/>
</dbReference>
<dbReference type="GO" id="GO:0008654">
    <property type="term" value="P:phospholipid biosynthetic process"/>
    <property type="evidence" value="ECO:0007669"/>
    <property type="project" value="TreeGrafter"/>
</dbReference>
<dbReference type="GO" id="GO:0004366">
    <property type="term" value="F:glycerol-3-phosphate O-acyltransferase activity"/>
    <property type="evidence" value="ECO:0007669"/>
    <property type="project" value="TreeGrafter"/>
</dbReference>
<dbReference type="InterPro" id="IPR002123">
    <property type="entry name" value="Plipid/glycerol_acylTrfase"/>
</dbReference>
<feature type="transmembrane region" description="Helical" evidence="1">
    <location>
        <begin position="295"/>
        <end position="320"/>
    </location>
</feature>
<dbReference type="PATRIC" id="fig|946077.3.peg.1819"/>
<proteinExistence type="predicted"/>
<sequence length="351" mass="40843">MSSLQRCVKLYIKLAFQFYYTDFKINGQCNIPRKGAVLFVSNHQNGLIDPLVIGVSNKRDTHFLARAAVFKRPIYATLLTRLQMLPIYRIRDGFDSILLNNEIFERCVLLLKNQKAILIFPEGNHNLQRRVRPLSKGFTRIVMEMLNRYPERELYIVPVGVNYDKPTQFPSKVSVNYGRPLLANEYLNLSPRDAVKLLRTDVHSALTKLTTHIPLTLEYDEVESLLLDGQVDFLNPEVVNETIISKNFRTYDRKGEVMKKTLFRKRLLLINTWLPYILWRWGIRPKISEPEFIDTFRFALGISVVPLFYVFQSIAIAWIWNSTAAIIYLGFSIALAGIVSEVRFTSYRQRK</sequence>
<dbReference type="PANTHER" id="PTHR31605:SF0">
    <property type="entry name" value="GLYCEROL-3-PHOSPHATE O-ACYLTRANSFERASE 1"/>
    <property type="match status" value="1"/>
</dbReference>
<protein>
    <submittedName>
        <fullName evidence="3">1-acyl-sn-glycerol-3-phosphate acyltransferase</fullName>
    </submittedName>
</protein>
<gene>
    <name evidence="3" type="ORF">W5A_08984</name>
</gene>
<keyword evidence="4" id="KW-1185">Reference proteome</keyword>
<dbReference type="SMART" id="SM00563">
    <property type="entry name" value="PlsC"/>
    <property type="match status" value="1"/>
</dbReference>